<dbReference type="EMBL" id="CP045725">
    <property type="protein sequence ID" value="QGF22354.1"/>
    <property type="molecule type" value="Genomic_DNA"/>
</dbReference>
<dbReference type="KEGG" id="rain:Rai3103_00140"/>
<name>A0A5Q2FAH1_9ACTN</name>
<organism evidence="1 2">
    <name type="scientific">Raineyella fluvialis</name>
    <dbReference type="NCBI Taxonomy" id="2662261"/>
    <lineage>
        <taxon>Bacteria</taxon>
        <taxon>Bacillati</taxon>
        <taxon>Actinomycetota</taxon>
        <taxon>Actinomycetes</taxon>
        <taxon>Propionibacteriales</taxon>
        <taxon>Propionibacteriaceae</taxon>
        <taxon>Raineyella</taxon>
    </lineage>
</organism>
<evidence type="ECO:0000313" key="2">
    <source>
        <dbReference type="Proteomes" id="UP000386847"/>
    </source>
</evidence>
<sequence length="525" mass="55434">MAAHELRWGEAVLSFDEDGTLVSLVHDRWGPYLAGLEVQVAGAAVTDPLVVLDEDEVEVHQGGPIQLDVRHTVLAGWDQRIVAVNSSGAPRAGSVRLRLVPARDCEAWIWSAGAEAAWIVAPRGDGPLLVVRQRQGATQDPDFLELGPSSRWETDERRLWHWQAGWLPDHQAAAAVLPPWWPVVADLPDTVPLVIDDLDQAVDDDGSLEVDLVGDTVEVLPGDGRHRATVRLNSARGTSLVEAHWAEPLDRVLQSSADVLLAEAGAVGQGRRDLLGSTTAAAVVLAALAGPGVGDPVGALDVAEASMAGPLREQADPEAVLACLGLHAATGERHWLERAADLVETLAPRPLGAVAAMNLVTTLAAAGSDPSRPAAALARAAAFCVTGFDSEGQPIARHVRVEYALVLGAGRWDAALRESARWLGRRLGGGLPGHPPGGGDPRDIAREVLLLRMLDERAAGELEAEWAVGPAELADRTTRRLLADLVEFAGSGDAFPPGAIADLLPPDAPTYAAQVLLPLILAQSW</sequence>
<protein>
    <submittedName>
        <fullName evidence="1">Uncharacterized protein</fullName>
    </submittedName>
</protein>
<evidence type="ECO:0000313" key="1">
    <source>
        <dbReference type="EMBL" id="QGF22354.1"/>
    </source>
</evidence>
<dbReference type="RefSeq" id="WP_153570864.1">
    <property type="nucleotide sequence ID" value="NZ_CP045725.1"/>
</dbReference>
<dbReference type="Proteomes" id="UP000386847">
    <property type="component" value="Chromosome"/>
</dbReference>
<gene>
    <name evidence="1" type="ORF">Rai3103_00140</name>
</gene>
<dbReference type="AlphaFoldDB" id="A0A5Q2FAH1"/>
<keyword evidence="2" id="KW-1185">Reference proteome</keyword>
<proteinExistence type="predicted"/>
<reference evidence="1 2" key="1">
    <citation type="submission" date="2019-10" db="EMBL/GenBank/DDBJ databases">
        <title>Genomic analysis of Raineyella sp. CBA3103.</title>
        <authorList>
            <person name="Roh S.W."/>
        </authorList>
    </citation>
    <scope>NUCLEOTIDE SEQUENCE [LARGE SCALE GENOMIC DNA]</scope>
    <source>
        <strain evidence="1 2">CBA3103</strain>
    </source>
</reference>
<accession>A0A5Q2FAH1</accession>